<dbReference type="AlphaFoldDB" id="A0ABD2XXR1"/>
<dbReference type="EMBL" id="JBJUIK010000017">
    <property type="protein sequence ID" value="KAL3498274.1"/>
    <property type="molecule type" value="Genomic_DNA"/>
</dbReference>
<sequence length="159" mass="17648">MDVASATISRSNHAKICVELDLKSPLRLRVWLGIREKGKWQAVTYDEEEDVASTIKLNGKNVESNRVDKGSKTSKLSRRSYGGGGPHEEAAMYKEAVSGNPKIQETTNPEVLEGTLTDNLEVREHVLTTILVAVETSKEPSSKEQLLVQISNEDRKLIM</sequence>
<evidence type="ECO:0000313" key="4">
    <source>
        <dbReference type="Proteomes" id="UP001630127"/>
    </source>
</evidence>
<dbReference type="EMBL" id="JBJUIK010000017">
    <property type="protein sequence ID" value="KAL3498273.1"/>
    <property type="molecule type" value="Genomic_DNA"/>
</dbReference>
<evidence type="ECO:0000313" key="2">
    <source>
        <dbReference type="EMBL" id="KAL3498273.1"/>
    </source>
</evidence>
<name>A0ABD2XXR1_9GENT</name>
<proteinExistence type="predicted"/>
<evidence type="ECO:0000313" key="3">
    <source>
        <dbReference type="EMBL" id="KAL3498274.1"/>
    </source>
</evidence>
<reference evidence="2 4" key="1">
    <citation type="submission" date="2024-11" db="EMBL/GenBank/DDBJ databases">
        <title>A near-complete genome assembly of Cinchona calisaya.</title>
        <authorList>
            <person name="Lian D.C."/>
            <person name="Zhao X.W."/>
            <person name="Wei L."/>
        </authorList>
    </citation>
    <scope>NUCLEOTIDE SEQUENCE [LARGE SCALE GENOMIC DNA]</scope>
    <source>
        <tissue evidence="2">Nenye</tissue>
    </source>
</reference>
<evidence type="ECO:0000256" key="1">
    <source>
        <dbReference type="SAM" id="MobiDB-lite"/>
    </source>
</evidence>
<accession>A0ABD2XXR1</accession>
<feature type="region of interest" description="Disordered" evidence="1">
    <location>
        <begin position="63"/>
        <end position="88"/>
    </location>
</feature>
<protein>
    <submittedName>
        <fullName evidence="2">Uncharacterized protein</fullName>
    </submittedName>
</protein>
<gene>
    <name evidence="2" type="ORF">ACH5RR_041005</name>
    <name evidence="3" type="ORF">ACH5RR_041006</name>
</gene>
<keyword evidence="4" id="KW-1185">Reference proteome</keyword>
<organism evidence="2 4">
    <name type="scientific">Cinchona calisaya</name>
    <dbReference type="NCBI Taxonomy" id="153742"/>
    <lineage>
        <taxon>Eukaryota</taxon>
        <taxon>Viridiplantae</taxon>
        <taxon>Streptophyta</taxon>
        <taxon>Embryophyta</taxon>
        <taxon>Tracheophyta</taxon>
        <taxon>Spermatophyta</taxon>
        <taxon>Magnoliopsida</taxon>
        <taxon>eudicotyledons</taxon>
        <taxon>Gunneridae</taxon>
        <taxon>Pentapetalae</taxon>
        <taxon>asterids</taxon>
        <taxon>lamiids</taxon>
        <taxon>Gentianales</taxon>
        <taxon>Rubiaceae</taxon>
        <taxon>Cinchonoideae</taxon>
        <taxon>Cinchoneae</taxon>
        <taxon>Cinchona</taxon>
    </lineage>
</organism>
<dbReference type="Proteomes" id="UP001630127">
    <property type="component" value="Unassembled WGS sequence"/>
</dbReference>
<comment type="caution">
    <text evidence="2">The sequence shown here is derived from an EMBL/GenBank/DDBJ whole genome shotgun (WGS) entry which is preliminary data.</text>
</comment>